<accession>A0A1E3VT47</accession>
<dbReference type="InterPro" id="IPR011051">
    <property type="entry name" value="RmlC_Cupin_sf"/>
</dbReference>
<organism evidence="1 2">
    <name type="scientific">Methyloceanibacter superfactus</name>
    <dbReference type="NCBI Taxonomy" id="1774969"/>
    <lineage>
        <taxon>Bacteria</taxon>
        <taxon>Pseudomonadati</taxon>
        <taxon>Pseudomonadota</taxon>
        <taxon>Alphaproteobacteria</taxon>
        <taxon>Hyphomicrobiales</taxon>
        <taxon>Hyphomicrobiaceae</taxon>
        <taxon>Methyloceanibacter</taxon>
    </lineage>
</organism>
<dbReference type="STRING" id="1774969.AUC69_13940"/>
<dbReference type="InterPro" id="IPR014710">
    <property type="entry name" value="RmlC-like_jellyroll"/>
</dbReference>
<name>A0A1E3VT47_9HYPH</name>
<dbReference type="PANTHER" id="PTHR36156:SF2">
    <property type="entry name" value="CUPIN TYPE-2 DOMAIN-CONTAINING PROTEIN"/>
    <property type="match status" value="1"/>
</dbReference>
<dbReference type="PANTHER" id="PTHR36156">
    <property type="entry name" value="SLR2101 PROTEIN"/>
    <property type="match status" value="1"/>
</dbReference>
<dbReference type="Proteomes" id="UP000094472">
    <property type="component" value="Unassembled WGS sequence"/>
</dbReference>
<keyword evidence="2" id="KW-1185">Reference proteome</keyword>
<evidence type="ECO:0008006" key="3">
    <source>
        <dbReference type="Google" id="ProtNLM"/>
    </source>
</evidence>
<gene>
    <name evidence="1" type="ORF">AUC69_13940</name>
</gene>
<dbReference type="SUPFAM" id="SSF51182">
    <property type="entry name" value="RmlC-like cupins"/>
    <property type="match status" value="1"/>
</dbReference>
<proteinExistence type="predicted"/>
<dbReference type="Gene3D" id="2.60.120.10">
    <property type="entry name" value="Jelly Rolls"/>
    <property type="match status" value="1"/>
</dbReference>
<protein>
    <recommendedName>
        <fullName evidence="3">Cupin 2 conserved barrel domain-containing protein</fullName>
    </recommendedName>
</protein>
<evidence type="ECO:0000313" key="2">
    <source>
        <dbReference type="Proteomes" id="UP000094472"/>
    </source>
</evidence>
<dbReference type="EMBL" id="LPWF01000028">
    <property type="protein sequence ID" value="ODR96699.1"/>
    <property type="molecule type" value="Genomic_DNA"/>
</dbReference>
<evidence type="ECO:0000313" key="1">
    <source>
        <dbReference type="EMBL" id="ODR96699.1"/>
    </source>
</evidence>
<dbReference type="AlphaFoldDB" id="A0A1E3VT47"/>
<comment type="caution">
    <text evidence="1">The sequence shown here is derived from an EMBL/GenBank/DDBJ whole genome shotgun (WGS) entry which is preliminary data.</text>
</comment>
<reference evidence="1 2" key="1">
    <citation type="journal article" date="2016" name="Environ. Microbiol.">
        <title>New Methyloceanibacter diversity from North Sea sediments includes methanotroph containing solely the soluble methane monooxygenase.</title>
        <authorList>
            <person name="Vekeman B."/>
            <person name="Kerckhof F.M."/>
            <person name="Cremers G."/>
            <person name="de Vos P."/>
            <person name="Vandamme P."/>
            <person name="Boon N."/>
            <person name="Op den Camp H.J."/>
            <person name="Heylen K."/>
        </authorList>
    </citation>
    <scope>NUCLEOTIDE SEQUENCE [LARGE SCALE GENOMIC DNA]</scope>
    <source>
        <strain evidence="1 2">R-67175</strain>
    </source>
</reference>
<dbReference type="InterPro" id="IPR047142">
    <property type="entry name" value="OryJ/VirC-like"/>
</dbReference>
<sequence>MVTGQATDGASVLASDTAVSPVETALMPGAEFYSLWGADAPVSLPNDGAEPDFHTWFPPDGGFRFELIVLPPDGKLPQPGLDMKQALAETEKVLPGLIGKMDPAHPGMHQTDSIDLIYVTCGACVLALDGGTEIALAAGDVIVQHGPRHAWHNPHAEPCGLLTISLGVGRKG</sequence>